<sequence>MVRRRSILSWGTAGAAALSSLSTQAAAPMEKTLLFESAVHPWKVYYVREKPTWQTRDQYYQVTHQGQPFVLPRELFRSVRDVDRFIAASGFETQETHADSVLLVFENRTRKPDGFEERAMVAVMAQSVRAGKGYQVRIANLQGQVLATLERE</sequence>
<dbReference type="AlphaFoldDB" id="A0A7X0UA57"/>
<evidence type="ECO:0000256" key="1">
    <source>
        <dbReference type="SAM" id="SignalP"/>
    </source>
</evidence>
<comment type="caution">
    <text evidence="2">The sequence shown here is derived from an EMBL/GenBank/DDBJ whole genome shotgun (WGS) entry which is preliminary data.</text>
</comment>
<keyword evidence="1" id="KW-0732">Signal</keyword>
<reference evidence="2 3" key="1">
    <citation type="submission" date="2020-08" db="EMBL/GenBank/DDBJ databases">
        <title>Functional genomics of gut bacteria from endangered species of beetles.</title>
        <authorList>
            <person name="Carlos-Shanley C."/>
        </authorList>
    </citation>
    <scope>NUCLEOTIDE SEQUENCE [LARGE SCALE GENOMIC DNA]</scope>
    <source>
        <strain evidence="2 3">S00198</strain>
    </source>
</reference>
<organism evidence="2 3">
    <name type="scientific">Acidovorax soli</name>
    <dbReference type="NCBI Taxonomy" id="592050"/>
    <lineage>
        <taxon>Bacteria</taxon>
        <taxon>Pseudomonadati</taxon>
        <taxon>Pseudomonadota</taxon>
        <taxon>Betaproteobacteria</taxon>
        <taxon>Burkholderiales</taxon>
        <taxon>Comamonadaceae</taxon>
        <taxon>Acidovorax</taxon>
    </lineage>
</organism>
<accession>A0A7X0UA57</accession>
<name>A0A7X0UA57_9BURK</name>
<feature type="chain" id="PRO_5030593123" evidence="1">
    <location>
        <begin position="26"/>
        <end position="152"/>
    </location>
</feature>
<evidence type="ECO:0000313" key="3">
    <source>
        <dbReference type="Proteomes" id="UP000575083"/>
    </source>
</evidence>
<evidence type="ECO:0000313" key="2">
    <source>
        <dbReference type="EMBL" id="MBB6560896.1"/>
    </source>
</evidence>
<feature type="signal peptide" evidence="1">
    <location>
        <begin position="1"/>
        <end position="25"/>
    </location>
</feature>
<gene>
    <name evidence="2" type="ORF">HNP48_003584</name>
</gene>
<dbReference type="RefSeq" id="WP_184859391.1">
    <property type="nucleotide sequence ID" value="NZ_JACHLK010000007.1"/>
</dbReference>
<dbReference type="Proteomes" id="UP000575083">
    <property type="component" value="Unassembled WGS sequence"/>
</dbReference>
<protein>
    <submittedName>
        <fullName evidence="2">Uncharacterized protein</fullName>
    </submittedName>
</protein>
<keyword evidence="3" id="KW-1185">Reference proteome</keyword>
<proteinExistence type="predicted"/>
<dbReference type="EMBL" id="JACHLK010000007">
    <property type="protein sequence ID" value="MBB6560896.1"/>
    <property type="molecule type" value="Genomic_DNA"/>
</dbReference>